<comment type="similarity">
    <text evidence="1 5">Belongs to the metallo-dependent hydrolases superfamily. CpsB/CapC family.</text>
</comment>
<evidence type="ECO:0000256" key="3">
    <source>
        <dbReference type="ARBA" id="ARBA00022912"/>
    </source>
</evidence>
<evidence type="ECO:0000256" key="1">
    <source>
        <dbReference type="ARBA" id="ARBA00005750"/>
    </source>
</evidence>
<evidence type="ECO:0000313" key="6">
    <source>
        <dbReference type="EMBL" id="MFC0525306.1"/>
    </source>
</evidence>
<sequence length="257" mass="29397">MIDVHTHILPCIDDGAQSIDNFLSMANAAVNDGITTMVATPHHKNENYNNPSSSIEQLTYQMNCLLEKEKIHLELVPGQEVRMHGDLLEGLHIGEILPINNKSYVLVEFPSDHIPKYSDEVFFNMQLEGYKPIIAHPERNREIIQNPEKLYDFVERGIITQITASSLIGLFGKKIMKFSYKLIKENLTHIIASDAHNVNQRGFCLNKAYQEIENKFGEGLANMYYSNSFSVLKGLPIELVQPKYNKKNTIRKLFNIY</sequence>
<evidence type="ECO:0000256" key="4">
    <source>
        <dbReference type="ARBA" id="ARBA00051722"/>
    </source>
</evidence>
<reference evidence="6 7" key="1">
    <citation type="submission" date="2024-09" db="EMBL/GenBank/DDBJ databases">
        <authorList>
            <person name="Sun Q."/>
            <person name="Mori K."/>
        </authorList>
    </citation>
    <scope>NUCLEOTIDE SEQUENCE [LARGE SCALE GENOMIC DNA]</scope>
    <source>
        <strain evidence="6 7">NCAIM B.02529</strain>
    </source>
</reference>
<comment type="catalytic activity">
    <reaction evidence="4 5">
        <text>O-phospho-L-tyrosyl-[protein] + H2O = L-tyrosyl-[protein] + phosphate</text>
        <dbReference type="Rhea" id="RHEA:10684"/>
        <dbReference type="Rhea" id="RHEA-COMP:10136"/>
        <dbReference type="Rhea" id="RHEA-COMP:20101"/>
        <dbReference type="ChEBI" id="CHEBI:15377"/>
        <dbReference type="ChEBI" id="CHEBI:43474"/>
        <dbReference type="ChEBI" id="CHEBI:46858"/>
        <dbReference type="ChEBI" id="CHEBI:61978"/>
        <dbReference type="EC" id="3.1.3.48"/>
    </reaction>
</comment>
<keyword evidence="7" id="KW-1185">Reference proteome</keyword>
<dbReference type="PIRSF" id="PIRSF016557">
    <property type="entry name" value="Caps_synth_CpsB"/>
    <property type="match status" value="1"/>
</dbReference>
<gene>
    <name evidence="6" type="ORF">ACFFGV_17120</name>
</gene>
<evidence type="ECO:0000256" key="2">
    <source>
        <dbReference type="ARBA" id="ARBA00022801"/>
    </source>
</evidence>
<dbReference type="SUPFAM" id="SSF89550">
    <property type="entry name" value="PHP domain-like"/>
    <property type="match status" value="1"/>
</dbReference>
<organism evidence="6 7">
    <name type="scientific">Pontibacillus salicampi</name>
    <dbReference type="NCBI Taxonomy" id="1449801"/>
    <lineage>
        <taxon>Bacteria</taxon>
        <taxon>Bacillati</taxon>
        <taxon>Bacillota</taxon>
        <taxon>Bacilli</taxon>
        <taxon>Bacillales</taxon>
        <taxon>Bacillaceae</taxon>
        <taxon>Pontibacillus</taxon>
    </lineage>
</organism>
<keyword evidence="2 5" id="KW-0378">Hydrolase</keyword>
<dbReference type="RefSeq" id="WP_377350413.1">
    <property type="nucleotide sequence ID" value="NZ_JBHLTP010000013.1"/>
</dbReference>
<dbReference type="EMBL" id="JBHLTP010000013">
    <property type="protein sequence ID" value="MFC0525306.1"/>
    <property type="molecule type" value="Genomic_DNA"/>
</dbReference>
<dbReference type="PANTHER" id="PTHR39181">
    <property type="entry name" value="TYROSINE-PROTEIN PHOSPHATASE YWQE"/>
    <property type="match status" value="1"/>
</dbReference>
<comment type="caution">
    <text evidence="6">The sequence shown here is derived from an EMBL/GenBank/DDBJ whole genome shotgun (WGS) entry which is preliminary data.</text>
</comment>
<proteinExistence type="inferred from homology"/>
<accession>A0ABV6LSC1</accession>
<name>A0ABV6LSC1_9BACI</name>
<dbReference type="InterPro" id="IPR016195">
    <property type="entry name" value="Pol/histidinol_Pase-like"/>
</dbReference>
<dbReference type="Pfam" id="PF19567">
    <property type="entry name" value="CpsB_CapC"/>
    <property type="match status" value="1"/>
</dbReference>
<dbReference type="PANTHER" id="PTHR39181:SF1">
    <property type="entry name" value="TYROSINE-PROTEIN PHOSPHATASE YWQE"/>
    <property type="match status" value="1"/>
</dbReference>
<dbReference type="InterPro" id="IPR016667">
    <property type="entry name" value="Caps_polysacc_synth_CpsB/CapC"/>
</dbReference>
<dbReference type="EC" id="3.1.3.48" evidence="5"/>
<dbReference type="Proteomes" id="UP001589836">
    <property type="component" value="Unassembled WGS sequence"/>
</dbReference>
<keyword evidence="3 5" id="KW-0904">Protein phosphatase</keyword>
<evidence type="ECO:0000256" key="5">
    <source>
        <dbReference type="PIRNR" id="PIRNR016557"/>
    </source>
</evidence>
<dbReference type="Gene3D" id="3.20.20.140">
    <property type="entry name" value="Metal-dependent hydrolases"/>
    <property type="match status" value="1"/>
</dbReference>
<protein>
    <recommendedName>
        <fullName evidence="5">Tyrosine-protein phosphatase</fullName>
        <ecNumber evidence="5">3.1.3.48</ecNumber>
    </recommendedName>
</protein>
<evidence type="ECO:0000313" key="7">
    <source>
        <dbReference type="Proteomes" id="UP001589836"/>
    </source>
</evidence>